<protein>
    <submittedName>
        <fullName evidence="1">Uncharacterized protein</fullName>
    </submittedName>
</protein>
<reference evidence="1" key="1">
    <citation type="submission" date="2023-05" db="EMBL/GenBank/DDBJ databases">
        <authorList>
            <consortium name="ELIXIR-Norway"/>
        </authorList>
    </citation>
    <scope>NUCLEOTIDE SEQUENCE</scope>
</reference>
<evidence type="ECO:0000313" key="1">
    <source>
        <dbReference type="EMBL" id="CAI9704071.1"/>
    </source>
</evidence>
<accession>A0ACB0EVS2</accession>
<gene>
    <name evidence="1" type="ORF">MRATA1EN3_LOCUS15284</name>
</gene>
<evidence type="ECO:0000313" key="2">
    <source>
        <dbReference type="Proteomes" id="UP001162501"/>
    </source>
</evidence>
<organism evidence="1 2">
    <name type="scientific">Rangifer tarandus platyrhynchus</name>
    <name type="common">Svalbard reindeer</name>
    <dbReference type="NCBI Taxonomy" id="3082113"/>
    <lineage>
        <taxon>Eukaryota</taxon>
        <taxon>Metazoa</taxon>
        <taxon>Chordata</taxon>
        <taxon>Craniata</taxon>
        <taxon>Vertebrata</taxon>
        <taxon>Euteleostomi</taxon>
        <taxon>Mammalia</taxon>
        <taxon>Eutheria</taxon>
        <taxon>Laurasiatheria</taxon>
        <taxon>Artiodactyla</taxon>
        <taxon>Ruminantia</taxon>
        <taxon>Pecora</taxon>
        <taxon>Cervidae</taxon>
        <taxon>Odocoileinae</taxon>
        <taxon>Rangifer</taxon>
    </lineage>
</organism>
<sequence length="71" mass="7866">MNPEEVQVCPTEFWWVPTATVEVNRGQHRPRWPPSPSDPPVLGAAPRQSGPSGAWRGAGAPRDWPKPFLQP</sequence>
<name>A0ACB0EVS2_RANTA</name>
<dbReference type="EMBL" id="OX596111">
    <property type="protein sequence ID" value="CAI9704071.1"/>
    <property type="molecule type" value="Genomic_DNA"/>
</dbReference>
<dbReference type="Proteomes" id="UP001162501">
    <property type="component" value="Chromosome 27"/>
</dbReference>
<proteinExistence type="predicted"/>